<reference evidence="9" key="2">
    <citation type="submission" date="2021-04" db="EMBL/GenBank/DDBJ databases">
        <authorList>
            <person name="Dong X."/>
        </authorList>
    </citation>
    <scope>NUCLEOTIDE SEQUENCE</scope>
    <source>
        <strain evidence="9">LLY</strain>
    </source>
</reference>
<dbReference type="Pfam" id="PF16916">
    <property type="entry name" value="ZT_dimer"/>
    <property type="match status" value="1"/>
</dbReference>
<dbReference type="EMBL" id="JAGSOI010000006">
    <property type="protein sequence ID" value="MCM1985924.1"/>
    <property type="molecule type" value="Genomic_DNA"/>
</dbReference>
<feature type="transmembrane region" description="Helical" evidence="6">
    <location>
        <begin position="115"/>
        <end position="135"/>
    </location>
</feature>
<dbReference type="PANTHER" id="PTHR43840">
    <property type="entry name" value="MITOCHONDRIAL METAL TRANSPORTER 1-RELATED"/>
    <property type="match status" value="1"/>
</dbReference>
<evidence type="ECO:0000259" key="7">
    <source>
        <dbReference type="Pfam" id="PF16916"/>
    </source>
</evidence>
<dbReference type="Proteomes" id="UP001056766">
    <property type="component" value="Unassembled WGS sequence"/>
</dbReference>
<sequence>MRTSTRKNGTGYLALSVFIEIALLRIFAGTYSDILAVQVTGYFALFIGIIALVHHFVPSIISLSTDHFHPYGYKKYSSLISLFIALIFILASLYILSEVHSTVNGSNSLLPDTSIYILLLMSVILSVAILKYCSLDEFDQAGISHSFALKLDVMFSVLIALTLFIQVSPTVLMLETVLLILVLTKYCISIVIMSCNVLCDACCLDESNVRRLVRSIEGIENCYKVRTHGSPDDLFVDIHVKVDSDIYVMEAQRIVESIEKELKRTFTGISDVLVHIEPPERR</sequence>
<dbReference type="GO" id="GO:0015093">
    <property type="term" value="F:ferrous iron transmembrane transporter activity"/>
    <property type="evidence" value="ECO:0007669"/>
    <property type="project" value="TreeGrafter"/>
</dbReference>
<dbReference type="PANTHER" id="PTHR43840:SF15">
    <property type="entry name" value="MITOCHONDRIAL METAL TRANSPORTER 1-RELATED"/>
    <property type="match status" value="1"/>
</dbReference>
<comment type="caution">
    <text evidence="9">The sequence shown here is derived from an EMBL/GenBank/DDBJ whole genome shotgun (WGS) entry which is preliminary data.</text>
</comment>
<protein>
    <recommendedName>
        <fullName evidence="7">Cation efflux protein cytoplasmic domain-containing protein</fullName>
    </recommendedName>
</protein>
<gene>
    <name evidence="8" type="ORF">KDK67_02670</name>
    <name evidence="9" type="ORF">KDK67_06000</name>
</gene>
<dbReference type="GO" id="GO:0015341">
    <property type="term" value="F:zinc efflux antiporter activity"/>
    <property type="evidence" value="ECO:0007669"/>
    <property type="project" value="TreeGrafter"/>
</dbReference>
<feature type="transmembrane region" description="Helical" evidence="6">
    <location>
        <begin position="76"/>
        <end position="95"/>
    </location>
</feature>
<dbReference type="SUPFAM" id="SSF161111">
    <property type="entry name" value="Cation efflux protein transmembrane domain-like"/>
    <property type="match status" value="1"/>
</dbReference>
<keyword evidence="3 6" id="KW-0812">Transmembrane</keyword>
<feature type="transmembrane region" description="Helical" evidence="6">
    <location>
        <begin position="177"/>
        <end position="204"/>
    </location>
</feature>
<dbReference type="Gene3D" id="3.30.70.1350">
    <property type="entry name" value="Cation efflux protein, cytoplasmic domain"/>
    <property type="match status" value="1"/>
</dbReference>
<dbReference type="InterPro" id="IPR027470">
    <property type="entry name" value="Cation_efflux_CTD"/>
</dbReference>
<dbReference type="GO" id="GO:0015086">
    <property type="term" value="F:cadmium ion transmembrane transporter activity"/>
    <property type="evidence" value="ECO:0007669"/>
    <property type="project" value="TreeGrafter"/>
</dbReference>
<evidence type="ECO:0000256" key="2">
    <source>
        <dbReference type="ARBA" id="ARBA00022448"/>
    </source>
</evidence>
<organism evidence="9 10">
    <name type="scientific">Methanococcoides seepicolus</name>
    <dbReference type="NCBI Taxonomy" id="2828780"/>
    <lineage>
        <taxon>Archaea</taxon>
        <taxon>Methanobacteriati</taxon>
        <taxon>Methanobacteriota</taxon>
        <taxon>Stenosarchaea group</taxon>
        <taxon>Methanomicrobia</taxon>
        <taxon>Methanosarcinales</taxon>
        <taxon>Methanosarcinaceae</taxon>
        <taxon>Methanococcoides</taxon>
    </lineage>
</organism>
<dbReference type="InterPro" id="IPR027469">
    <property type="entry name" value="Cation_efflux_TMD_sf"/>
</dbReference>
<keyword evidence="4 6" id="KW-1133">Transmembrane helix</keyword>
<dbReference type="AlphaFoldDB" id="A0A9E4ZGL3"/>
<feature type="transmembrane region" description="Helical" evidence="6">
    <location>
        <begin position="12"/>
        <end position="31"/>
    </location>
</feature>
<accession>A0A9E4ZGL3</accession>
<name>A0A9E4ZGL3_9EURY</name>
<keyword evidence="10" id="KW-1185">Reference proteome</keyword>
<evidence type="ECO:0000256" key="1">
    <source>
        <dbReference type="ARBA" id="ARBA00004141"/>
    </source>
</evidence>
<dbReference type="GO" id="GO:0006882">
    <property type="term" value="P:intracellular zinc ion homeostasis"/>
    <property type="evidence" value="ECO:0007669"/>
    <property type="project" value="TreeGrafter"/>
</dbReference>
<comment type="subcellular location">
    <subcellularLocation>
        <location evidence="1">Membrane</location>
        <topology evidence="1">Multi-pass membrane protein</topology>
    </subcellularLocation>
</comment>
<feature type="domain" description="Cation efflux protein cytoplasmic" evidence="7">
    <location>
        <begin position="206"/>
        <end position="278"/>
    </location>
</feature>
<dbReference type="EMBL" id="JAGSOI010000018">
    <property type="protein sequence ID" value="MCM1986554.1"/>
    <property type="molecule type" value="Genomic_DNA"/>
</dbReference>
<dbReference type="RefSeq" id="WP_250867297.1">
    <property type="nucleotide sequence ID" value="NZ_JAGSOI010000006.1"/>
</dbReference>
<keyword evidence="5 6" id="KW-0472">Membrane</keyword>
<evidence type="ECO:0000313" key="9">
    <source>
        <dbReference type="EMBL" id="MCM1986554.1"/>
    </source>
</evidence>
<evidence type="ECO:0000313" key="10">
    <source>
        <dbReference type="Proteomes" id="UP001056766"/>
    </source>
</evidence>
<evidence type="ECO:0000313" key="8">
    <source>
        <dbReference type="EMBL" id="MCM1985924.1"/>
    </source>
</evidence>
<evidence type="ECO:0000256" key="5">
    <source>
        <dbReference type="ARBA" id="ARBA00023136"/>
    </source>
</evidence>
<evidence type="ECO:0000256" key="6">
    <source>
        <dbReference type="SAM" id="Phobius"/>
    </source>
</evidence>
<dbReference type="GO" id="GO:0005886">
    <property type="term" value="C:plasma membrane"/>
    <property type="evidence" value="ECO:0007669"/>
    <property type="project" value="TreeGrafter"/>
</dbReference>
<feature type="transmembrane region" description="Helical" evidence="6">
    <location>
        <begin position="43"/>
        <end position="64"/>
    </location>
</feature>
<evidence type="ECO:0000256" key="4">
    <source>
        <dbReference type="ARBA" id="ARBA00022989"/>
    </source>
</evidence>
<reference evidence="9" key="1">
    <citation type="journal article" date="2021" name="mSystems">
        <title>Bacteria and Archaea Synergistically Convert Glycine Betaine to Biogenic Methane in the Formosa Cold Seep of the South China Sea.</title>
        <authorList>
            <person name="Li L."/>
            <person name="Zhang W."/>
            <person name="Zhang S."/>
            <person name="Song L."/>
            <person name="Sun Q."/>
            <person name="Zhang H."/>
            <person name="Xiang H."/>
            <person name="Dong X."/>
        </authorList>
    </citation>
    <scope>NUCLEOTIDE SEQUENCE</scope>
    <source>
        <strain evidence="9">LLY</strain>
    </source>
</reference>
<dbReference type="InterPro" id="IPR050291">
    <property type="entry name" value="CDF_Transporter"/>
</dbReference>
<proteinExistence type="predicted"/>
<feature type="transmembrane region" description="Helical" evidence="6">
    <location>
        <begin position="147"/>
        <end position="165"/>
    </location>
</feature>
<evidence type="ECO:0000256" key="3">
    <source>
        <dbReference type="ARBA" id="ARBA00022692"/>
    </source>
</evidence>
<dbReference type="InterPro" id="IPR036837">
    <property type="entry name" value="Cation_efflux_CTD_sf"/>
</dbReference>
<dbReference type="SUPFAM" id="SSF160240">
    <property type="entry name" value="Cation efflux protein cytoplasmic domain-like"/>
    <property type="match status" value="1"/>
</dbReference>
<keyword evidence="2" id="KW-0813">Transport</keyword>